<dbReference type="OrthoDB" id="10585277at2759"/>
<name>A0A6G0Z2E5_APHCR</name>
<comment type="caution">
    <text evidence="1">The sequence shown here is derived from an EMBL/GenBank/DDBJ whole genome shotgun (WGS) entry which is preliminary data.</text>
</comment>
<protein>
    <submittedName>
        <fullName evidence="1">Uncharacterized protein</fullName>
    </submittedName>
</protein>
<gene>
    <name evidence="1" type="ORF">FWK35_00032816</name>
</gene>
<reference evidence="1 2" key="1">
    <citation type="submission" date="2019-08" db="EMBL/GenBank/DDBJ databases">
        <title>Whole genome of Aphis craccivora.</title>
        <authorList>
            <person name="Voronova N.V."/>
            <person name="Shulinski R.S."/>
            <person name="Bandarenka Y.V."/>
            <person name="Zhorov D.G."/>
            <person name="Warner D."/>
        </authorList>
    </citation>
    <scope>NUCLEOTIDE SEQUENCE [LARGE SCALE GENOMIC DNA]</scope>
    <source>
        <strain evidence="1">180601</strain>
        <tissue evidence="1">Whole Body</tissue>
    </source>
</reference>
<dbReference type="EMBL" id="VUJU01001545">
    <property type="protein sequence ID" value="KAF0764814.1"/>
    <property type="molecule type" value="Genomic_DNA"/>
</dbReference>
<sequence length="54" mass="6455">SERSDECIDFTMMFWSSKNASMFKLSPVYDRKFKFLRNMSKSRKFAGNFEVEIS</sequence>
<evidence type="ECO:0000313" key="1">
    <source>
        <dbReference type="EMBL" id="KAF0764814.1"/>
    </source>
</evidence>
<proteinExistence type="predicted"/>
<organism evidence="1 2">
    <name type="scientific">Aphis craccivora</name>
    <name type="common">Cowpea aphid</name>
    <dbReference type="NCBI Taxonomy" id="307492"/>
    <lineage>
        <taxon>Eukaryota</taxon>
        <taxon>Metazoa</taxon>
        <taxon>Ecdysozoa</taxon>
        <taxon>Arthropoda</taxon>
        <taxon>Hexapoda</taxon>
        <taxon>Insecta</taxon>
        <taxon>Pterygota</taxon>
        <taxon>Neoptera</taxon>
        <taxon>Paraneoptera</taxon>
        <taxon>Hemiptera</taxon>
        <taxon>Sternorrhyncha</taxon>
        <taxon>Aphidomorpha</taxon>
        <taxon>Aphidoidea</taxon>
        <taxon>Aphididae</taxon>
        <taxon>Aphidini</taxon>
        <taxon>Aphis</taxon>
        <taxon>Aphis</taxon>
    </lineage>
</organism>
<accession>A0A6G0Z2E5</accession>
<keyword evidence="2" id="KW-1185">Reference proteome</keyword>
<evidence type="ECO:0000313" key="2">
    <source>
        <dbReference type="Proteomes" id="UP000478052"/>
    </source>
</evidence>
<dbReference type="Proteomes" id="UP000478052">
    <property type="component" value="Unassembled WGS sequence"/>
</dbReference>
<feature type="non-terminal residue" evidence="1">
    <location>
        <position position="1"/>
    </location>
</feature>
<dbReference type="AlphaFoldDB" id="A0A6G0Z2E5"/>